<dbReference type="EMBL" id="DF836593">
    <property type="protein sequence ID" value="GAN09926.1"/>
    <property type="molecule type" value="Genomic_DNA"/>
</dbReference>
<evidence type="ECO:0000259" key="6">
    <source>
        <dbReference type="Pfam" id="PF02884"/>
    </source>
</evidence>
<name>A0A0C9MGR1_9FUNG</name>
<dbReference type="InterPro" id="IPR012970">
    <property type="entry name" value="Lyase_8_alpha_N"/>
</dbReference>
<evidence type="ECO:0000256" key="3">
    <source>
        <dbReference type="ARBA" id="ARBA00023239"/>
    </source>
</evidence>
<dbReference type="GO" id="GO:0030246">
    <property type="term" value="F:carbohydrate binding"/>
    <property type="evidence" value="ECO:0007669"/>
    <property type="project" value="InterPro"/>
</dbReference>
<dbReference type="InterPro" id="IPR014718">
    <property type="entry name" value="GH-type_carb-bd"/>
</dbReference>
<evidence type="ECO:0000313" key="8">
    <source>
        <dbReference type="EMBL" id="GAN09926.1"/>
    </source>
</evidence>
<dbReference type="GO" id="GO:0016837">
    <property type="term" value="F:carbon-oxygen lyase activity, acting on polysaccharides"/>
    <property type="evidence" value="ECO:0007669"/>
    <property type="project" value="UniProtKB-ARBA"/>
</dbReference>
<evidence type="ECO:0000313" key="9">
    <source>
        <dbReference type="Proteomes" id="UP000053815"/>
    </source>
</evidence>
<dbReference type="InterPro" id="IPR004103">
    <property type="entry name" value="Lyase_8_C"/>
</dbReference>
<feature type="domain" description="Polysaccharide lyase family 8 C-terminal" evidence="6">
    <location>
        <begin position="651"/>
        <end position="718"/>
    </location>
</feature>
<sequence length="753" mass="81878">MRHWTLLAASSLILCNFLADAVPTPTEQDIATLTSRRIKNIIGMGESTIENITTWKSSLRSSGTWSDVDYTAGCDARVASWPAQTHLMRTRALAAAYAKDPTDSAVLTKAIRALNYWLDNDFTTNDCIDWGGNSAGSCPCGTPGLWNPNWYNQIIGTPSNIGGICLLLQDKLTADQLAACSAIQARSYATIDTGVRTISSYTGANLLDVASVGITLGLLNKDASILKDALEDFYRGVEISDKVAGDGIQSDGSFMQHSGLLYNGNYGKDYINDLLSVFIETKETDLAPPTYAQFAFETLMSGSEWMMIADTKLKSLLWQYSVIGRMVSFRYSDDQASGGVAIDINKVEASAEGWEKEADIVAITDRLQAPSTDDANQGDLVGTRYFYNSDYMVHRGPSYVVTMKMYSTRTINSECINAQNIYGFHLSDGAIHNYLTGDEYVDTFGAWDWDLVPGITVDYGGTPLECTKVRNKGKKAFVGGATDGNTGIAVMDYVNPQNGNLAFKKTVFFFPSGYAVQVGPVASKNTAAPLVTVLDQRRRNGDIYVSGNLKNTDTTYATTKSNSIWHDRIGYYFPTSENLFVNSRPKASNWSEIGISQGTEMQQLWTSYIKHASTNTTGLLTQYIVQPDVSASTFNANVAEGNMPIALAFNANSPQVNAAYSAADKSIAAAFWTAGTYITPWNSVTITVDNPCIFTFRETKTGTYRLTVADPTQSLATVKVTIKIGSVSKSTTVTLPTGVTAGRYVVKTMVFSS</sequence>
<dbReference type="AlphaFoldDB" id="A0A0C9MGR1"/>
<feature type="signal peptide" evidence="4">
    <location>
        <begin position="1"/>
        <end position="21"/>
    </location>
</feature>
<gene>
    <name evidence="8" type="ORF">MAM1_0304d09459</name>
</gene>
<dbReference type="InterPro" id="IPR038970">
    <property type="entry name" value="Lyase_8"/>
</dbReference>
<dbReference type="OrthoDB" id="5980780at2759"/>
<keyword evidence="9" id="KW-1185">Reference proteome</keyword>
<dbReference type="InterPro" id="IPR003159">
    <property type="entry name" value="Lyase_8_central_dom"/>
</dbReference>
<dbReference type="PANTHER" id="PTHR38481:SF1">
    <property type="entry name" value="HYALURONATE LYASE"/>
    <property type="match status" value="1"/>
</dbReference>
<dbReference type="InterPro" id="IPR008929">
    <property type="entry name" value="Chondroitin_lyas"/>
</dbReference>
<dbReference type="InterPro" id="IPR011071">
    <property type="entry name" value="Lyase_8-like_C"/>
</dbReference>
<protein>
    <submittedName>
        <fullName evidence="8">Polysaccharide lyase family 8 protein</fullName>
    </submittedName>
</protein>
<dbReference type="SUPFAM" id="SSF49863">
    <property type="entry name" value="Hyaluronate lyase-like, C-terminal domain"/>
    <property type="match status" value="1"/>
</dbReference>
<accession>A0A0C9MGR1</accession>
<dbReference type="PANTHER" id="PTHR38481">
    <property type="entry name" value="HYALURONATE LYASE"/>
    <property type="match status" value="1"/>
</dbReference>
<dbReference type="Gene3D" id="1.50.10.100">
    <property type="entry name" value="Chondroitin AC/alginate lyase"/>
    <property type="match status" value="1"/>
</dbReference>
<evidence type="ECO:0000259" key="7">
    <source>
        <dbReference type="Pfam" id="PF08124"/>
    </source>
</evidence>
<keyword evidence="3 8" id="KW-0456">Lyase</keyword>
<evidence type="ECO:0000259" key="5">
    <source>
        <dbReference type="Pfam" id="PF02278"/>
    </source>
</evidence>
<evidence type="ECO:0000256" key="2">
    <source>
        <dbReference type="ARBA" id="ARBA00022729"/>
    </source>
</evidence>
<dbReference type="SUPFAM" id="SSF74650">
    <property type="entry name" value="Galactose mutarotase-like"/>
    <property type="match status" value="1"/>
</dbReference>
<dbReference type="GO" id="GO:0005975">
    <property type="term" value="P:carbohydrate metabolic process"/>
    <property type="evidence" value="ECO:0007669"/>
    <property type="project" value="InterPro"/>
</dbReference>
<feature type="domain" description="Polysaccharide lyase 8 N-terminal alpha-helical" evidence="7">
    <location>
        <begin position="44"/>
        <end position="333"/>
    </location>
</feature>
<proteinExistence type="inferred from homology"/>
<dbReference type="SUPFAM" id="SSF48230">
    <property type="entry name" value="Chondroitin AC/alginate lyase"/>
    <property type="match status" value="1"/>
</dbReference>
<dbReference type="Gene3D" id="2.70.98.10">
    <property type="match status" value="1"/>
</dbReference>
<dbReference type="Pfam" id="PF08124">
    <property type="entry name" value="Lyase_8_N"/>
    <property type="match status" value="1"/>
</dbReference>
<evidence type="ECO:0000256" key="1">
    <source>
        <dbReference type="ARBA" id="ARBA00006699"/>
    </source>
</evidence>
<dbReference type="Proteomes" id="UP000053815">
    <property type="component" value="Unassembled WGS sequence"/>
</dbReference>
<comment type="similarity">
    <text evidence="1">Belongs to the polysaccharide lyase 8 family.</text>
</comment>
<reference evidence="8" key="1">
    <citation type="submission" date="2014-09" db="EMBL/GenBank/DDBJ databases">
        <title>Draft genome sequence of an oleaginous Mucoromycotina fungus Mucor ambiguus NBRC6742.</title>
        <authorList>
            <person name="Takeda I."/>
            <person name="Yamane N."/>
            <person name="Morita T."/>
            <person name="Tamano K."/>
            <person name="Machida M."/>
            <person name="Baker S."/>
            <person name="Koike H."/>
        </authorList>
    </citation>
    <scope>NUCLEOTIDE SEQUENCE</scope>
    <source>
        <strain evidence="8">NBRC 6742</strain>
    </source>
</reference>
<dbReference type="Pfam" id="PF02884">
    <property type="entry name" value="Lyase_8_C"/>
    <property type="match status" value="1"/>
</dbReference>
<keyword evidence="2 4" id="KW-0732">Signal</keyword>
<dbReference type="Gene3D" id="2.60.220.10">
    <property type="entry name" value="Polysaccharide lyase family 8-like, C-terminal"/>
    <property type="match status" value="1"/>
</dbReference>
<evidence type="ECO:0000256" key="4">
    <source>
        <dbReference type="SAM" id="SignalP"/>
    </source>
</evidence>
<dbReference type="InterPro" id="IPR011013">
    <property type="entry name" value="Gal_mutarotase_sf_dom"/>
</dbReference>
<dbReference type="Pfam" id="PF02278">
    <property type="entry name" value="Lyase_8"/>
    <property type="match status" value="1"/>
</dbReference>
<feature type="domain" description="Polysaccharide lyase family 8 central" evidence="5">
    <location>
        <begin position="384"/>
        <end position="630"/>
    </location>
</feature>
<organism evidence="8">
    <name type="scientific">Mucor ambiguus</name>
    <dbReference type="NCBI Taxonomy" id="91626"/>
    <lineage>
        <taxon>Eukaryota</taxon>
        <taxon>Fungi</taxon>
        <taxon>Fungi incertae sedis</taxon>
        <taxon>Mucoromycota</taxon>
        <taxon>Mucoromycotina</taxon>
        <taxon>Mucoromycetes</taxon>
        <taxon>Mucorales</taxon>
        <taxon>Mucorineae</taxon>
        <taxon>Mucoraceae</taxon>
        <taxon>Mucor</taxon>
    </lineage>
</organism>
<dbReference type="GO" id="GO:0005576">
    <property type="term" value="C:extracellular region"/>
    <property type="evidence" value="ECO:0007669"/>
    <property type="project" value="InterPro"/>
</dbReference>
<feature type="chain" id="PRO_5002199525" evidence="4">
    <location>
        <begin position="22"/>
        <end position="753"/>
    </location>
</feature>